<evidence type="ECO:0000256" key="3">
    <source>
        <dbReference type="ARBA" id="ARBA00022832"/>
    </source>
</evidence>
<dbReference type="InterPro" id="IPR020845">
    <property type="entry name" value="AMP-binding_CS"/>
</dbReference>
<dbReference type="GO" id="GO:0016020">
    <property type="term" value="C:membrane"/>
    <property type="evidence" value="ECO:0007669"/>
    <property type="project" value="TreeGrafter"/>
</dbReference>
<feature type="domain" description="AMP-dependent synthetase/ligase" evidence="7">
    <location>
        <begin position="11"/>
        <end position="372"/>
    </location>
</feature>
<dbReference type="PANTHER" id="PTHR43272">
    <property type="entry name" value="LONG-CHAIN-FATTY-ACID--COA LIGASE"/>
    <property type="match status" value="1"/>
</dbReference>
<evidence type="ECO:0000256" key="5">
    <source>
        <dbReference type="ARBA" id="ARBA00024484"/>
    </source>
</evidence>
<dbReference type="Gene3D" id="3.40.50.12780">
    <property type="entry name" value="N-terminal domain of ligase-like"/>
    <property type="match status" value="1"/>
</dbReference>
<protein>
    <recommendedName>
        <fullName evidence="6">Acyl-CoA synthetase</fullName>
    </recommendedName>
</protein>
<evidence type="ECO:0000259" key="7">
    <source>
        <dbReference type="Pfam" id="PF00501"/>
    </source>
</evidence>
<dbReference type="RefSeq" id="WP_161893566.1">
    <property type="nucleotide sequence ID" value="NZ_BJOV01000001.1"/>
</dbReference>
<dbReference type="EMBL" id="BJOV01000001">
    <property type="protein sequence ID" value="GED99586.1"/>
    <property type="molecule type" value="Genomic_DNA"/>
</dbReference>
<keyword evidence="4" id="KW-0443">Lipid metabolism</keyword>
<dbReference type="SUPFAM" id="SSF56801">
    <property type="entry name" value="Acetyl-CoA synthetase-like"/>
    <property type="match status" value="1"/>
</dbReference>
<dbReference type="PROSITE" id="PS00455">
    <property type="entry name" value="AMP_BINDING"/>
    <property type="match status" value="1"/>
</dbReference>
<dbReference type="Pfam" id="PF23562">
    <property type="entry name" value="AMP-binding_C_3"/>
    <property type="match status" value="1"/>
</dbReference>
<evidence type="ECO:0000256" key="2">
    <source>
        <dbReference type="ARBA" id="ARBA00022598"/>
    </source>
</evidence>
<dbReference type="OrthoDB" id="9803968at2"/>
<keyword evidence="9" id="KW-1185">Reference proteome</keyword>
<evidence type="ECO:0000256" key="4">
    <source>
        <dbReference type="ARBA" id="ARBA00023098"/>
    </source>
</evidence>
<dbReference type="PANTHER" id="PTHR43272:SF32">
    <property type="entry name" value="AMP-DEPENDENT SYNTHETASE_LIGASE DOMAIN-CONTAINING PROTEIN"/>
    <property type="match status" value="1"/>
</dbReference>
<dbReference type="GO" id="GO:0004467">
    <property type="term" value="F:long-chain fatty acid-CoA ligase activity"/>
    <property type="evidence" value="ECO:0007669"/>
    <property type="project" value="UniProtKB-EC"/>
</dbReference>
<dbReference type="CDD" id="cd05907">
    <property type="entry name" value="VL_LC_FACS_like"/>
    <property type="match status" value="1"/>
</dbReference>
<evidence type="ECO:0000256" key="1">
    <source>
        <dbReference type="ARBA" id="ARBA00006432"/>
    </source>
</evidence>
<dbReference type="Gene3D" id="3.30.300.30">
    <property type="match status" value="1"/>
</dbReference>
<dbReference type="Pfam" id="PF00501">
    <property type="entry name" value="AMP-binding"/>
    <property type="match status" value="1"/>
</dbReference>
<evidence type="ECO:0000313" key="9">
    <source>
        <dbReference type="Proteomes" id="UP000444960"/>
    </source>
</evidence>
<proteinExistence type="inferred from homology"/>
<dbReference type="InterPro" id="IPR045851">
    <property type="entry name" value="AMP-bd_C_sf"/>
</dbReference>
<comment type="catalytic activity">
    <reaction evidence="5">
        <text>a long-chain fatty acid + ATP + CoA = a long-chain fatty acyl-CoA + AMP + diphosphate</text>
        <dbReference type="Rhea" id="RHEA:15421"/>
        <dbReference type="ChEBI" id="CHEBI:30616"/>
        <dbReference type="ChEBI" id="CHEBI:33019"/>
        <dbReference type="ChEBI" id="CHEBI:57287"/>
        <dbReference type="ChEBI" id="CHEBI:57560"/>
        <dbReference type="ChEBI" id="CHEBI:83139"/>
        <dbReference type="ChEBI" id="CHEBI:456215"/>
        <dbReference type="EC" id="6.2.1.3"/>
    </reaction>
    <physiologicalReaction direction="left-to-right" evidence="5">
        <dbReference type="Rhea" id="RHEA:15422"/>
    </physiologicalReaction>
</comment>
<organism evidence="8 9">
    <name type="scientific">Gordonia spumicola</name>
    <dbReference type="NCBI Taxonomy" id="589161"/>
    <lineage>
        <taxon>Bacteria</taxon>
        <taxon>Bacillati</taxon>
        <taxon>Actinomycetota</taxon>
        <taxon>Actinomycetes</taxon>
        <taxon>Mycobacteriales</taxon>
        <taxon>Gordoniaceae</taxon>
        <taxon>Gordonia</taxon>
    </lineage>
</organism>
<name>A0A7I9V2Y6_9ACTN</name>
<dbReference type="Proteomes" id="UP000444960">
    <property type="component" value="Unassembled WGS sequence"/>
</dbReference>
<accession>A0A7I9V2Y6</accession>
<keyword evidence="3" id="KW-0276">Fatty acid metabolism</keyword>
<keyword evidence="2 8" id="KW-0436">Ligase</keyword>
<reference evidence="9" key="1">
    <citation type="submission" date="2019-06" db="EMBL/GenBank/DDBJ databases">
        <title>Gordonia isolated from sludge of a wastewater treatment plant.</title>
        <authorList>
            <person name="Tamura T."/>
            <person name="Aoyama K."/>
            <person name="Kang Y."/>
            <person name="Saito S."/>
            <person name="Akiyama N."/>
            <person name="Yazawa K."/>
            <person name="Gonoi T."/>
            <person name="Mikami Y."/>
        </authorList>
    </citation>
    <scope>NUCLEOTIDE SEQUENCE [LARGE SCALE GENOMIC DNA]</scope>
    <source>
        <strain evidence="9">NBRC 107696</strain>
    </source>
</reference>
<dbReference type="AlphaFoldDB" id="A0A7I9V2Y6"/>
<sequence length="556" mass="60496">MTTATTIPEAFAQHVTQRPDSTAIRDVGGDGLTWRQYGAEVERIAGGLVGLGLRRGDTMATMLTNRTEHALVEMGANHVGITTFAIYNTSSPEQIEFLLTNSGAAIVVTERQFVDRIRASGVDVRTLVLEDGDVDALTPDAGFDFEATWRAVRPDDVLCLIYTSGTTGPPKGVEHSHHNFIEMAKSIVARFPITPDDRTVSYLPTAHLADRGVLYYTNTIYGGQITMCPDPARLGEAMVEVRPTTFAAVPRVWEKLKLAVEAVLRGNPQMQAAFDADDPAVLAAVRAKLGFDQLVWAQSGSATLNSEILSFFTKIGVPTTDLWGMSEIGIATAAPISAAKPGTVGTAMPGYEFKLAPDGELLVRSDFLMLGYRKSPEKTAEAFDEDGWLRTGDIFTVDAEGYYTIIDKKKELIINSGGKNMSPANIERAVRDASRLVGPMLAHGDGRSYNVALITVEPAVAEEFGVTARAEDLWREPTVVDLVRRAVAEGNARLSRIEQIKRFKIVPTVWEPGTPVVTPTGKLKRNVLRAQYAQDIDELYAAEPASDVYEPHGREA</sequence>
<comment type="caution">
    <text evidence="8">The sequence shown here is derived from an EMBL/GenBank/DDBJ whole genome shotgun (WGS) entry which is preliminary data.</text>
</comment>
<comment type="similarity">
    <text evidence="1">Belongs to the ATP-dependent AMP-binding enzyme family.</text>
</comment>
<dbReference type="InterPro" id="IPR042099">
    <property type="entry name" value="ANL_N_sf"/>
</dbReference>
<evidence type="ECO:0000313" key="8">
    <source>
        <dbReference type="EMBL" id="GED99586.1"/>
    </source>
</evidence>
<gene>
    <name evidence="8" type="primary">fadD11</name>
    <name evidence="8" type="ORF">nbrc107696_00330</name>
</gene>
<evidence type="ECO:0000256" key="6">
    <source>
        <dbReference type="ARBA" id="ARBA00032875"/>
    </source>
</evidence>
<dbReference type="InterPro" id="IPR000873">
    <property type="entry name" value="AMP-dep_synth/lig_dom"/>
</dbReference>